<reference evidence="3 4" key="1">
    <citation type="journal article" date="2024" name="Nat. Commun.">
        <title>Phylogenomics reveals the evolutionary origins of lichenization in chlorophyte algae.</title>
        <authorList>
            <person name="Puginier C."/>
            <person name="Libourel C."/>
            <person name="Otte J."/>
            <person name="Skaloud P."/>
            <person name="Haon M."/>
            <person name="Grisel S."/>
            <person name="Petersen M."/>
            <person name="Berrin J.G."/>
            <person name="Delaux P.M."/>
            <person name="Dal Grande F."/>
            <person name="Keller J."/>
        </authorList>
    </citation>
    <scope>NUCLEOTIDE SEQUENCE [LARGE SCALE GENOMIC DNA]</scope>
    <source>
        <strain evidence="3 4">SAG 216-7</strain>
    </source>
</reference>
<proteinExistence type="inferred from homology"/>
<name>A0ABR2YDT7_9CHLO</name>
<dbReference type="EMBL" id="JALJOT010000014">
    <property type="protein sequence ID" value="KAK9903351.1"/>
    <property type="molecule type" value="Genomic_DNA"/>
</dbReference>
<dbReference type="Proteomes" id="UP001491310">
    <property type="component" value="Unassembled WGS sequence"/>
</dbReference>
<dbReference type="PRINTS" id="PR01790">
    <property type="entry name" value="SMP30FAMILY"/>
</dbReference>
<feature type="domain" description="SMP-30/Gluconolactonase/LRE-like region" evidence="2">
    <location>
        <begin position="1"/>
        <end position="215"/>
    </location>
</feature>
<gene>
    <name evidence="3" type="ORF">WJX75_003599</name>
</gene>
<keyword evidence="4" id="KW-1185">Reference proteome</keyword>
<dbReference type="InterPro" id="IPR005511">
    <property type="entry name" value="SMP-30"/>
</dbReference>
<protein>
    <recommendedName>
        <fullName evidence="2">SMP-30/Gluconolactonase/LRE-like region domain-containing protein</fullName>
    </recommendedName>
</protein>
<evidence type="ECO:0000313" key="3">
    <source>
        <dbReference type="EMBL" id="KAK9903351.1"/>
    </source>
</evidence>
<dbReference type="SUPFAM" id="SSF63829">
    <property type="entry name" value="Calcium-dependent phosphotriesterase"/>
    <property type="match status" value="1"/>
</dbReference>
<comment type="similarity">
    <text evidence="1">Belongs to the SMP-30/CGR1 family.</text>
</comment>
<dbReference type="Pfam" id="PF08450">
    <property type="entry name" value="SGL"/>
    <property type="match status" value="1"/>
</dbReference>
<dbReference type="Gene3D" id="2.120.10.30">
    <property type="entry name" value="TolB, C-terminal domain"/>
    <property type="match status" value="1"/>
</dbReference>
<evidence type="ECO:0000256" key="1">
    <source>
        <dbReference type="ARBA" id="ARBA00008853"/>
    </source>
</evidence>
<dbReference type="PANTHER" id="PTHR10907:SF47">
    <property type="entry name" value="REGUCALCIN"/>
    <property type="match status" value="1"/>
</dbReference>
<evidence type="ECO:0000313" key="4">
    <source>
        <dbReference type="Proteomes" id="UP001491310"/>
    </source>
</evidence>
<accession>A0ABR2YDT7</accession>
<sequence length="249" mass="26408">MVGTIALTADTNTILAAMQRTIVPVDVLAKTFGAPLLTVPEDHGVESMRFNDGKGSPGGAFIVGRMHSSWRNGEPGRLYRADVKTGKLEALLGPNDVGLPNGMAWDTARRKMYFVDTYAGTVSAYETDEAGVPVKDADGRLQGRCLVKVPKEDGIPDGMTIDREGNLWVALAEGSALGCYDPSTGELKRKVQLPVKKPLACTFGGPSLDQLFVTTRIEKGEGASEHWGSILSVKVPGVSGVAGAYTVET</sequence>
<organism evidence="3 4">
    <name type="scientific">Coccomyxa subellipsoidea</name>
    <dbReference type="NCBI Taxonomy" id="248742"/>
    <lineage>
        <taxon>Eukaryota</taxon>
        <taxon>Viridiplantae</taxon>
        <taxon>Chlorophyta</taxon>
        <taxon>core chlorophytes</taxon>
        <taxon>Trebouxiophyceae</taxon>
        <taxon>Trebouxiophyceae incertae sedis</taxon>
        <taxon>Coccomyxaceae</taxon>
        <taxon>Coccomyxa</taxon>
    </lineage>
</organism>
<comment type="caution">
    <text evidence="3">The sequence shown here is derived from an EMBL/GenBank/DDBJ whole genome shotgun (WGS) entry which is preliminary data.</text>
</comment>
<dbReference type="InterPro" id="IPR013658">
    <property type="entry name" value="SGL"/>
</dbReference>
<dbReference type="InterPro" id="IPR011042">
    <property type="entry name" value="6-blade_b-propeller_TolB-like"/>
</dbReference>
<evidence type="ECO:0000259" key="2">
    <source>
        <dbReference type="Pfam" id="PF08450"/>
    </source>
</evidence>
<dbReference type="PANTHER" id="PTHR10907">
    <property type="entry name" value="REGUCALCIN"/>
    <property type="match status" value="1"/>
</dbReference>